<accession>A0ABN3K5M3</accession>
<evidence type="ECO:0000313" key="3">
    <source>
        <dbReference type="Proteomes" id="UP001500460"/>
    </source>
</evidence>
<reference evidence="2 3" key="1">
    <citation type="journal article" date="2019" name="Int. J. Syst. Evol. Microbiol.">
        <title>The Global Catalogue of Microorganisms (GCM) 10K type strain sequencing project: providing services to taxonomists for standard genome sequencing and annotation.</title>
        <authorList>
            <consortium name="The Broad Institute Genomics Platform"/>
            <consortium name="The Broad Institute Genome Sequencing Center for Infectious Disease"/>
            <person name="Wu L."/>
            <person name="Ma J."/>
        </authorList>
    </citation>
    <scope>NUCLEOTIDE SEQUENCE [LARGE SCALE GENOMIC DNA]</scope>
    <source>
        <strain evidence="2 3">JCM 6922</strain>
    </source>
</reference>
<evidence type="ECO:0000256" key="1">
    <source>
        <dbReference type="SAM" id="MobiDB-lite"/>
    </source>
</evidence>
<evidence type="ECO:0000313" key="2">
    <source>
        <dbReference type="EMBL" id="GAA2450090.1"/>
    </source>
</evidence>
<dbReference type="EMBL" id="BAAATK010000037">
    <property type="protein sequence ID" value="GAA2450090.1"/>
    <property type="molecule type" value="Genomic_DNA"/>
</dbReference>
<organism evidence="2 3">
    <name type="scientific">Streptomyces glaucus</name>
    <dbReference type="NCBI Taxonomy" id="284029"/>
    <lineage>
        <taxon>Bacteria</taxon>
        <taxon>Bacillati</taxon>
        <taxon>Actinomycetota</taxon>
        <taxon>Actinomycetes</taxon>
        <taxon>Kitasatosporales</taxon>
        <taxon>Streptomycetaceae</taxon>
        <taxon>Streptomyces</taxon>
    </lineage>
</organism>
<sequence length="111" mass="11393">MATPPPEPSGGIRDGQGAVPDPASGRRRPGPPQRRAAGPVLSSFRRGPGARRFAELPVLGGNTGPRSRPLDVLDAGTRTPGGRAARPPVDDAAVPEAICHHDNMGVMSAYG</sequence>
<dbReference type="Proteomes" id="UP001500460">
    <property type="component" value="Unassembled WGS sequence"/>
</dbReference>
<name>A0ABN3K5M3_9ACTN</name>
<keyword evidence="3" id="KW-1185">Reference proteome</keyword>
<comment type="caution">
    <text evidence="2">The sequence shown here is derived from an EMBL/GenBank/DDBJ whole genome shotgun (WGS) entry which is preliminary data.</text>
</comment>
<gene>
    <name evidence="2" type="ORF">GCM10010421_48110</name>
</gene>
<feature type="region of interest" description="Disordered" evidence="1">
    <location>
        <begin position="1"/>
        <end position="91"/>
    </location>
</feature>
<protein>
    <submittedName>
        <fullName evidence="2">Uncharacterized protein</fullName>
    </submittedName>
</protein>
<proteinExistence type="predicted"/>